<dbReference type="Gene3D" id="3.40.50.720">
    <property type="entry name" value="NAD(P)-binding Rossmann-like Domain"/>
    <property type="match status" value="1"/>
</dbReference>
<keyword evidence="2" id="KW-1185">Reference proteome</keyword>
<protein>
    <submittedName>
        <fullName evidence="1">Uncharacterized protein</fullName>
    </submittedName>
</protein>
<dbReference type="HOGENOM" id="CLU_2209709_0_0_1"/>
<comment type="caution">
    <text evidence="1">The sequence shown here is derived from an EMBL/GenBank/DDBJ whole genome shotgun (WGS) entry which is preliminary data.</text>
</comment>
<dbReference type="RefSeq" id="XP_007735063.1">
    <property type="nucleotide sequence ID" value="XM_007736873.1"/>
</dbReference>
<sequence length="107" mass="11968">MIEKGSKSIAKEAYLIEQIQGRNVIHAAQTTLESLELFIFSSLSYAKKLSRGQYGHIYHFDGKAEAVESLQVTSPELARKTAVLQLGMFATNFREPLPLRPTKVCII</sequence>
<dbReference type="Gene3D" id="3.90.25.10">
    <property type="entry name" value="UDP-galactose 4-epimerase, domain 1"/>
    <property type="match status" value="1"/>
</dbReference>
<accession>W9Y003</accession>
<evidence type="ECO:0000313" key="2">
    <source>
        <dbReference type="Proteomes" id="UP000019478"/>
    </source>
</evidence>
<dbReference type="GeneID" id="19170863"/>
<proteinExistence type="predicted"/>
<reference evidence="1 2" key="1">
    <citation type="submission" date="2013-03" db="EMBL/GenBank/DDBJ databases">
        <title>The Genome Sequence of Capronia epimyces CBS 606.96.</title>
        <authorList>
            <consortium name="The Broad Institute Genomics Platform"/>
            <person name="Cuomo C."/>
            <person name="de Hoog S."/>
            <person name="Gorbushina A."/>
            <person name="Walker B."/>
            <person name="Young S.K."/>
            <person name="Zeng Q."/>
            <person name="Gargeya S."/>
            <person name="Fitzgerald M."/>
            <person name="Haas B."/>
            <person name="Abouelleil A."/>
            <person name="Allen A.W."/>
            <person name="Alvarado L."/>
            <person name="Arachchi H.M."/>
            <person name="Berlin A.M."/>
            <person name="Chapman S.B."/>
            <person name="Gainer-Dewar J."/>
            <person name="Goldberg J."/>
            <person name="Griggs A."/>
            <person name="Gujja S."/>
            <person name="Hansen M."/>
            <person name="Howarth C."/>
            <person name="Imamovic A."/>
            <person name="Ireland A."/>
            <person name="Larimer J."/>
            <person name="McCowan C."/>
            <person name="Murphy C."/>
            <person name="Pearson M."/>
            <person name="Poon T.W."/>
            <person name="Priest M."/>
            <person name="Roberts A."/>
            <person name="Saif S."/>
            <person name="Shea T."/>
            <person name="Sisk P."/>
            <person name="Sykes S."/>
            <person name="Wortman J."/>
            <person name="Nusbaum C."/>
            <person name="Birren B."/>
        </authorList>
    </citation>
    <scope>NUCLEOTIDE SEQUENCE [LARGE SCALE GENOMIC DNA]</scope>
    <source>
        <strain evidence="1 2">CBS 606.96</strain>
    </source>
</reference>
<dbReference type="AlphaFoldDB" id="W9Y003"/>
<dbReference type="EMBL" id="AMGY01000005">
    <property type="protein sequence ID" value="EXJ82940.1"/>
    <property type="molecule type" value="Genomic_DNA"/>
</dbReference>
<gene>
    <name evidence="1" type="ORF">A1O3_06757</name>
</gene>
<dbReference type="OrthoDB" id="3358371at2759"/>
<organism evidence="1 2">
    <name type="scientific">Capronia epimyces CBS 606.96</name>
    <dbReference type="NCBI Taxonomy" id="1182542"/>
    <lineage>
        <taxon>Eukaryota</taxon>
        <taxon>Fungi</taxon>
        <taxon>Dikarya</taxon>
        <taxon>Ascomycota</taxon>
        <taxon>Pezizomycotina</taxon>
        <taxon>Eurotiomycetes</taxon>
        <taxon>Chaetothyriomycetidae</taxon>
        <taxon>Chaetothyriales</taxon>
        <taxon>Herpotrichiellaceae</taxon>
        <taxon>Capronia</taxon>
    </lineage>
</organism>
<name>W9Y003_9EURO</name>
<evidence type="ECO:0000313" key="1">
    <source>
        <dbReference type="EMBL" id="EXJ82940.1"/>
    </source>
</evidence>
<dbReference type="Proteomes" id="UP000019478">
    <property type="component" value="Unassembled WGS sequence"/>
</dbReference>
<dbReference type="STRING" id="1182542.W9Y003"/>